<gene>
    <name evidence="2" type="ORF">CR103_19010</name>
</gene>
<proteinExistence type="predicted"/>
<accession>A0A2G8SWV5</accession>
<dbReference type="AlphaFoldDB" id="A0A2G8SWV5"/>
<reference evidence="2 3" key="1">
    <citation type="submission" date="2017-10" db="EMBL/GenBank/DDBJ databases">
        <title>Massilia psychrophilum sp. nov., a novel purple-pigmented bacterium isolated from Tianshan glacier, Xinjiang Municipality, China.</title>
        <authorList>
            <person name="Wang H."/>
        </authorList>
    </citation>
    <scope>NUCLEOTIDE SEQUENCE [LARGE SCALE GENOMIC DNA]</scope>
    <source>
        <strain evidence="2 3">JCM 30813</strain>
    </source>
</reference>
<dbReference type="InterPro" id="IPR012337">
    <property type="entry name" value="RNaseH-like_sf"/>
</dbReference>
<dbReference type="RefSeq" id="WP_099917516.1">
    <property type="nucleotide sequence ID" value="NZ_BMHS01000018.1"/>
</dbReference>
<dbReference type="OrthoDB" id="8617434at2"/>
<dbReference type="SUPFAM" id="SSF53098">
    <property type="entry name" value="Ribonuclease H-like"/>
    <property type="match status" value="1"/>
</dbReference>
<protein>
    <recommendedName>
        <fullName evidence="1">Transposase Tn5-like N-terminal domain-containing protein</fullName>
    </recommendedName>
</protein>
<dbReference type="Gene3D" id="1.10.246.40">
    <property type="entry name" value="Tn5 transposase, domain 1"/>
    <property type="match status" value="1"/>
</dbReference>
<dbReference type="Pfam" id="PF14706">
    <property type="entry name" value="Tnp_DNA_bind"/>
    <property type="match status" value="1"/>
</dbReference>
<dbReference type="InterPro" id="IPR038215">
    <property type="entry name" value="TN5-like_N_sf"/>
</dbReference>
<dbReference type="EMBL" id="PDOB01000042">
    <property type="protein sequence ID" value="PIL38241.1"/>
    <property type="molecule type" value="Genomic_DNA"/>
</dbReference>
<sequence length="160" mass="17888">MIDLRRAISHVVIHKSAAPPRLTEKIGTCTLWPDCAYSLNVGDALAKVTQGWTKQAFAALDLGDARLNRRARTLVERFAAKLTASIPQACDSWSKTCAACRFLGNDEVSSEGILAPYQERTQERVKCAMPTKPPSHGRCQCRPRRLHDWRDVVRHCCLNS</sequence>
<name>A0A2G8SWV5_9BURK</name>
<evidence type="ECO:0000313" key="2">
    <source>
        <dbReference type="EMBL" id="PIL38241.1"/>
    </source>
</evidence>
<evidence type="ECO:0000259" key="1">
    <source>
        <dbReference type="Pfam" id="PF14706"/>
    </source>
</evidence>
<feature type="domain" description="Transposase Tn5-like N-terminal" evidence="1">
    <location>
        <begin position="50"/>
        <end position="108"/>
    </location>
</feature>
<dbReference type="InterPro" id="IPR014735">
    <property type="entry name" value="Transposase_Tn5-like_N"/>
</dbReference>
<comment type="caution">
    <text evidence="2">The sequence shown here is derived from an EMBL/GenBank/DDBJ whole genome shotgun (WGS) entry which is preliminary data.</text>
</comment>
<keyword evidence="3" id="KW-1185">Reference proteome</keyword>
<organism evidence="2 3">
    <name type="scientific">Massilia psychrophila</name>
    <dbReference type="NCBI Taxonomy" id="1603353"/>
    <lineage>
        <taxon>Bacteria</taxon>
        <taxon>Pseudomonadati</taxon>
        <taxon>Pseudomonadota</taxon>
        <taxon>Betaproteobacteria</taxon>
        <taxon>Burkholderiales</taxon>
        <taxon>Oxalobacteraceae</taxon>
        <taxon>Telluria group</taxon>
        <taxon>Massilia</taxon>
    </lineage>
</organism>
<evidence type="ECO:0000313" key="3">
    <source>
        <dbReference type="Proteomes" id="UP000228593"/>
    </source>
</evidence>
<dbReference type="Proteomes" id="UP000228593">
    <property type="component" value="Unassembled WGS sequence"/>
</dbReference>